<dbReference type="Proteomes" id="UP000245820">
    <property type="component" value="Chromosome"/>
</dbReference>
<evidence type="ECO:0000313" key="1">
    <source>
        <dbReference type="EMBL" id="AWL03426.1"/>
    </source>
</evidence>
<name>A0A2S2DEZ0_9BURK</name>
<proteinExistence type="predicted"/>
<organism evidence="1 2">
    <name type="scientific">Massilia oculi</name>
    <dbReference type="NCBI Taxonomy" id="945844"/>
    <lineage>
        <taxon>Bacteria</taxon>
        <taxon>Pseudomonadati</taxon>
        <taxon>Pseudomonadota</taxon>
        <taxon>Betaproteobacteria</taxon>
        <taxon>Burkholderiales</taxon>
        <taxon>Oxalobacteraceae</taxon>
        <taxon>Telluria group</taxon>
        <taxon>Massilia</taxon>
    </lineage>
</organism>
<keyword evidence="2" id="KW-1185">Reference proteome</keyword>
<sequence>MPAHGSFTFALGGFNMPMRKEAPWQPFQPPSTSTASLTDSAASFVAADEATGGPDEAALVAHLYRTALGRDATALELSEWNALLVNGQSIAATCCRHWSSRVGSGRVGSAEMVALVGVMSATFEVT</sequence>
<accession>A0A2S2DEZ0</accession>
<dbReference type="EMBL" id="CP029343">
    <property type="protein sequence ID" value="AWL03426.1"/>
    <property type="molecule type" value="Genomic_DNA"/>
</dbReference>
<gene>
    <name evidence="1" type="ORF">DIR46_02450</name>
</gene>
<dbReference type="AlphaFoldDB" id="A0A2S2DEZ0"/>
<protein>
    <recommendedName>
        <fullName evidence="3">DUF4214 domain-containing protein</fullName>
    </recommendedName>
</protein>
<evidence type="ECO:0008006" key="3">
    <source>
        <dbReference type="Google" id="ProtNLM"/>
    </source>
</evidence>
<evidence type="ECO:0000313" key="2">
    <source>
        <dbReference type="Proteomes" id="UP000245820"/>
    </source>
</evidence>
<dbReference type="KEGG" id="mtim:DIR46_02450"/>
<reference evidence="1 2" key="1">
    <citation type="submission" date="2018-05" db="EMBL/GenBank/DDBJ databases">
        <title>Complete genome sequence of Massilia oculi sp. nov. CCUG 43427T (=DSM 26321T), the type strain of M. oculi, and comparison with genome sequences of other Massilia strains.</title>
        <authorList>
            <person name="Zhu B."/>
        </authorList>
    </citation>
    <scope>NUCLEOTIDE SEQUENCE [LARGE SCALE GENOMIC DNA]</scope>
    <source>
        <strain evidence="1 2">CCUG 43427</strain>
    </source>
</reference>